<dbReference type="AlphaFoldDB" id="A0A1F4TN15"/>
<reference evidence="2 3" key="1">
    <citation type="journal article" date="2016" name="Nat. Commun.">
        <title>Thousands of microbial genomes shed light on interconnected biogeochemical processes in an aquifer system.</title>
        <authorList>
            <person name="Anantharaman K."/>
            <person name="Brown C.T."/>
            <person name="Hug L.A."/>
            <person name="Sharon I."/>
            <person name="Castelle C.J."/>
            <person name="Probst A.J."/>
            <person name="Thomas B.C."/>
            <person name="Singh A."/>
            <person name="Wilkins M.J."/>
            <person name="Karaoz U."/>
            <person name="Brodie E.L."/>
            <person name="Williams K.H."/>
            <person name="Hubbard S.S."/>
            <person name="Banfield J.F."/>
        </authorList>
    </citation>
    <scope>NUCLEOTIDE SEQUENCE [LARGE SCALE GENOMIC DNA]</scope>
</reference>
<comment type="caution">
    <text evidence="2">The sequence shown here is derived from an EMBL/GenBank/DDBJ whole genome shotgun (WGS) entry which is preliminary data.</text>
</comment>
<keyword evidence="1" id="KW-0472">Membrane</keyword>
<evidence type="ECO:0000313" key="2">
    <source>
        <dbReference type="EMBL" id="OGC33969.1"/>
    </source>
</evidence>
<keyword evidence="1" id="KW-1133">Transmembrane helix</keyword>
<dbReference type="EMBL" id="MEUI01000025">
    <property type="protein sequence ID" value="OGC33969.1"/>
    <property type="molecule type" value="Genomic_DNA"/>
</dbReference>
<evidence type="ECO:0000313" key="3">
    <source>
        <dbReference type="Proteomes" id="UP000177309"/>
    </source>
</evidence>
<dbReference type="Proteomes" id="UP000177309">
    <property type="component" value="Unassembled WGS sequence"/>
</dbReference>
<accession>A0A1F4TN15</accession>
<protein>
    <recommendedName>
        <fullName evidence="4">AbiEi antitoxin C-terminal domain-containing protein</fullName>
    </recommendedName>
</protein>
<name>A0A1F4TN15_UNCSA</name>
<evidence type="ECO:0008006" key="4">
    <source>
        <dbReference type="Google" id="ProtNLM"/>
    </source>
</evidence>
<proteinExistence type="predicted"/>
<feature type="non-terminal residue" evidence="2">
    <location>
        <position position="224"/>
    </location>
</feature>
<gene>
    <name evidence="2" type="ORF">A2462_07635</name>
</gene>
<organism evidence="2 3">
    <name type="scientific">candidate division WOR-1 bacterium RIFOXYC2_FULL_41_25</name>
    <dbReference type="NCBI Taxonomy" id="1802586"/>
    <lineage>
        <taxon>Bacteria</taxon>
        <taxon>Bacillati</taxon>
        <taxon>Saganbacteria</taxon>
    </lineage>
</organism>
<evidence type="ECO:0000256" key="1">
    <source>
        <dbReference type="SAM" id="Phobius"/>
    </source>
</evidence>
<feature type="transmembrane region" description="Helical" evidence="1">
    <location>
        <begin position="195"/>
        <end position="215"/>
    </location>
</feature>
<sequence length="224" mass="25947">MKQALKYKGLSKDELYLISRAEYEKQKLLTGDYAKNVFNDSKKAANTLDKLKRKGRLVQIERGKYFIVPIKSPNQLWSPNEFITAKYWMGDTPYCLGYFSMYNYWGFTEQVPQTVFILNTGKSRSKTIGGIRYKAVKISKDKYYGVTKVRIEDEDICISDKERTLVDFIYKPVGSLENIRQALKNNINKIDLNKFITTVPVIFLVIQAVPTIGYFHQHSDPPQT</sequence>
<keyword evidence="1" id="KW-0812">Transmembrane</keyword>